<dbReference type="OrthoDB" id="2506885at2759"/>
<dbReference type="Proteomes" id="UP000037035">
    <property type="component" value="Unassembled WGS sequence"/>
</dbReference>
<feature type="compositionally biased region" description="Polar residues" evidence="1">
    <location>
        <begin position="91"/>
        <end position="102"/>
    </location>
</feature>
<comment type="caution">
    <text evidence="2">The sequence shown here is derived from an EMBL/GenBank/DDBJ whole genome shotgun (WGS) entry which is preliminary data.</text>
</comment>
<protein>
    <submittedName>
        <fullName evidence="2">Uncharacterized protein</fullName>
    </submittedName>
</protein>
<proteinExistence type="predicted"/>
<keyword evidence="3" id="KW-1185">Reference proteome</keyword>
<dbReference type="AlphaFoldDB" id="A0A0L6VRZ6"/>
<evidence type="ECO:0000313" key="3">
    <source>
        <dbReference type="Proteomes" id="UP000037035"/>
    </source>
</evidence>
<dbReference type="EMBL" id="LAVV01001532">
    <property type="protein sequence ID" value="KNZ63488.1"/>
    <property type="molecule type" value="Genomic_DNA"/>
</dbReference>
<reference evidence="2 3" key="1">
    <citation type="submission" date="2015-08" db="EMBL/GenBank/DDBJ databases">
        <title>Next Generation Sequencing and Analysis of the Genome of Puccinia sorghi L Schw, the Causal Agent of Maize Common Rust.</title>
        <authorList>
            <person name="Rochi L."/>
            <person name="Burguener G."/>
            <person name="Darino M."/>
            <person name="Turjanski A."/>
            <person name="Kreff E."/>
            <person name="Dieguez M.J."/>
            <person name="Sacco F."/>
        </authorList>
    </citation>
    <scope>NUCLEOTIDE SEQUENCE [LARGE SCALE GENOMIC DNA]</scope>
    <source>
        <strain evidence="2 3">RO10H11247</strain>
    </source>
</reference>
<feature type="compositionally biased region" description="Basic residues" evidence="1">
    <location>
        <begin position="81"/>
        <end position="90"/>
    </location>
</feature>
<evidence type="ECO:0000256" key="1">
    <source>
        <dbReference type="SAM" id="MobiDB-lite"/>
    </source>
</evidence>
<accession>A0A0L6VRZ6</accession>
<feature type="region of interest" description="Disordered" evidence="1">
    <location>
        <begin position="50"/>
        <end position="102"/>
    </location>
</feature>
<name>A0A0L6VRZ6_9BASI</name>
<feature type="compositionally biased region" description="Polar residues" evidence="1">
    <location>
        <begin position="64"/>
        <end position="75"/>
    </location>
</feature>
<gene>
    <name evidence="2" type="ORF">VP01_1137g5</name>
</gene>
<evidence type="ECO:0000313" key="2">
    <source>
        <dbReference type="EMBL" id="KNZ63488.1"/>
    </source>
</evidence>
<organism evidence="2 3">
    <name type="scientific">Puccinia sorghi</name>
    <dbReference type="NCBI Taxonomy" id="27349"/>
    <lineage>
        <taxon>Eukaryota</taxon>
        <taxon>Fungi</taxon>
        <taxon>Dikarya</taxon>
        <taxon>Basidiomycota</taxon>
        <taxon>Pucciniomycotina</taxon>
        <taxon>Pucciniomycetes</taxon>
        <taxon>Pucciniales</taxon>
        <taxon>Pucciniaceae</taxon>
        <taxon>Puccinia</taxon>
    </lineage>
</organism>
<sequence>MENAQDVENSASLSKKRFYEYQTMNPTQRGIQLNIITQIIEGSGIFVNIPLPGQAQKTKGRPKGTSNKPKSTTTRDPYHFNHIRNRRRSQKNPSKFNQSEKS</sequence>
<dbReference type="VEuPathDB" id="FungiDB:VP01_1137g5"/>